<dbReference type="AlphaFoldDB" id="A0A1L7NNN0"/>
<reference evidence="1 2" key="1">
    <citation type="submission" date="2015-11" db="EMBL/GenBank/DDBJ databases">
        <title>Complete genome sequencing of a biphenyl-degrading bacterium, Pseudomonas putida KF715 (=NBRC110667).</title>
        <authorList>
            <person name="Suenaga H."/>
            <person name="Fujihara N."/>
            <person name="Watanabe T."/>
            <person name="Hirose J."/>
            <person name="Kimura N."/>
            <person name="Yamazoe A."/>
            <person name="Hosoyama A."/>
            <person name="Shimodaira J."/>
            <person name="Furukawa K."/>
        </authorList>
    </citation>
    <scope>NUCLEOTIDE SEQUENCE [LARGE SCALE GENOMIC DNA]</scope>
    <source>
        <strain evidence="1 2">KF715</strain>
        <plasmid evidence="2">Plasmid pkf715a dna</plasmid>
    </source>
</reference>
<accession>A0A1L7NNN0</accession>
<protein>
    <submittedName>
        <fullName evidence="1">Uncharacterized protein</fullName>
    </submittedName>
</protein>
<dbReference type="EMBL" id="AP015030">
    <property type="protein sequence ID" value="BAW27047.1"/>
    <property type="molecule type" value="Genomic_DNA"/>
</dbReference>
<evidence type="ECO:0000313" key="2">
    <source>
        <dbReference type="Proteomes" id="UP000218731"/>
    </source>
</evidence>
<evidence type="ECO:0000313" key="1">
    <source>
        <dbReference type="EMBL" id="BAW27047.1"/>
    </source>
</evidence>
<geneLocation type="plasmid" evidence="2">
    <name>pkf715a dna</name>
</geneLocation>
<dbReference type="Proteomes" id="UP000218731">
    <property type="component" value="Plasmid pKF715A"/>
</dbReference>
<keyword evidence="1" id="KW-0614">Plasmid</keyword>
<proteinExistence type="predicted"/>
<dbReference type="RefSeq" id="WP_042920448.1">
    <property type="nucleotide sequence ID" value="NZ_AP015030.1"/>
</dbReference>
<gene>
    <name evidence="1" type="ORF">KF715C_pA5420</name>
</gene>
<sequence length="93" mass="10223">MSNSTQIITGPTLRQFATIVDDEDLIVTSKLGPSTLSRVRFKVIDYPAVPSERTEFIRGKVLQEFPVVANVLGSMLEQCILDQAKAVESLLGE</sequence>
<organism evidence="1 2">
    <name type="scientific">Pseudomonas putida</name>
    <name type="common">Arthrobacter siderocapsulatus</name>
    <dbReference type="NCBI Taxonomy" id="303"/>
    <lineage>
        <taxon>Bacteria</taxon>
        <taxon>Pseudomonadati</taxon>
        <taxon>Pseudomonadota</taxon>
        <taxon>Gammaproteobacteria</taxon>
        <taxon>Pseudomonadales</taxon>
        <taxon>Pseudomonadaceae</taxon>
        <taxon>Pseudomonas</taxon>
    </lineage>
</organism>
<name>A0A1L7NNN0_PSEPU</name>